<evidence type="ECO:0000313" key="2">
    <source>
        <dbReference type="EMBL" id="OZJ01895.1"/>
    </source>
</evidence>
<dbReference type="AlphaFoldDB" id="A0A261XU49"/>
<feature type="domain" description="Protein kinase" evidence="1">
    <location>
        <begin position="1"/>
        <end position="202"/>
    </location>
</feature>
<dbReference type="InterPro" id="IPR000719">
    <property type="entry name" value="Prot_kinase_dom"/>
</dbReference>
<dbReference type="GO" id="GO:0004672">
    <property type="term" value="F:protein kinase activity"/>
    <property type="evidence" value="ECO:0007669"/>
    <property type="project" value="InterPro"/>
</dbReference>
<reference evidence="2 3" key="1">
    <citation type="journal article" date="2017" name="Mycologia">
        <title>Bifiguratus adelaidae, gen. et sp. nov., a new member of Mucoromycotina in endophytic and soil-dwelling habitats.</title>
        <authorList>
            <person name="Torres-Cruz T.J."/>
            <person name="Billingsley Tobias T.L."/>
            <person name="Almatruk M."/>
            <person name="Hesse C."/>
            <person name="Kuske C.R."/>
            <person name="Desiro A."/>
            <person name="Benucci G.M."/>
            <person name="Bonito G."/>
            <person name="Stajich J.E."/>
            <person name="Dunlap C."/>
            <person name="Arnold A.E."/>
            <person name="Porras-Alfaro A."/>
        </authorList>
    </citation>
    <scope>NUCLEOTIDE SEQUENCE [LARGE SCALE GENOMIC DNA]</scope>
    <source>
        <strain evidence="2 3">AZ0501</strain>
    </source>
</reference>
<dbReference type="Proteomes" id="UP000242875">
    <property type="component" value="Unassembled WGS sequence"/>
</dbReference>
<accession>A0A261XU49</accession>
<proteinExistence type="predicted"/>
<protein>
    <recommendedName>
        <fullName evidence="1">Protein kinase domain-containing protein</fullName>
    </recommendedName>
</protein>
<dbReference type="PROSITE" id="PS50011">
    <property type="entry name" value="PROTEIN_KINASE_DOM"/>
    <property type="match status" value="1"/>
</dbReference>
<dbReference type="InterPro" id="IPR050235">
    <property type="entry name" value="CK1_Ser-Thr_kinase"/>
</dbReference>
<dbReference type="InterPro" id="IPR011009">
    <property type="entry name" value="Kinase-like_dom_sf"/>
</dbReference>
<sequence>MLFLNDEYRIYKTLKGIEGIPQVYYYGTMDEYHAMVFDYLGPSLDSWMSRSERLLPPDSIALVALQMISILERFHERGLIHGDINPSNMLTHPDTSALYLIDFGMTSTFLHGGHHVERKQLDVVQGTIRYMSIDAMSGYVSSRRDDLESLGYVLLYFLKGKLPWQGIPAEGYNHRVAKVQAFKESFLATWKPESTLECVQER</sequence>
<dbReference type="GO" id="GO:0005524">
    <property type="term" value="F:ATP binding"/>
    <property type="evidence" value="ECO:0007669"/>
    <property type="project" value="InterPro"/>
</dbReference>
<dbReference type="EMBL" id="MVBO01000221">
    <property type="protein sequence ID" value="OZJ01895.1"/>
    <property type="molecule type" value="Genomic_DNA"/>
</dbReference>
<comment type="caution">
    <text evidence="2">The sequence shown here is derived from an EMBL/GenBank/DDBJ whole genome shotgun (WGS) entry which is preliminary data.</text>
</comment>
<dbReference type="SUPFAM" id="SSF56112">
    <property type="entry name" value="Protein kinase-like (PK-like)"/>
    <property type="match status" value="1"/>
</dbReference>
<dbReference type="PANTHER" id="PTHR11909">
    <property type="entry name" value="CASEIN KINASE-RELATED"/>
    <property type="match status" value="1"/>
</dbReference>
<dbReference type="Pfam" id="PF00069">
    <property type="entry name" value="Pkinase"/>
    <property type="match status" value="1"/>
</dbReference>
<gene>
    <name evidence="2" type="ORF">BZG36_05041</name>
</gene>
<dbReference type="OrthoDB" id="1932208at2759"/>
<evidence type="ECO:0000259" key="1">
    <source>
        <dbReference type="PROSITE" id="PS50011"/>
    </source>
</evidence>
<evidence type="ECO:0000313" key="3">
    <source>
        <dbReference type="Proteomes" id="UP000242875"/>
    </source>
</evidence>
<organism evidence="2 3">
    <name type="scientific">Bifiguratus adelaidae</name>
    <dbReference type="NCBI Taxonomy" id="1938954"/>
    <lineage>
        <taxon>Eukaryota</taxon>
        <taxon>Fungi</taxon>
        <taxon>Fungi incertae sedis</taxon>
        <taxon>Mucoromycota</taxon>
        <taxon>Mucoromycotina</taxon>
        <taxon>Endogonomycetes</taxon>
        <taxon>Endogonales</taxon>
        <taxon>Endogonales incertae sedis</taxon>
        <taxon>Bifiguratus</taxon>
    </lineage>
</organism>
<name>A0A261XU49_9FUNG</name>
<dbReference type="SMART" id="SM00220">
    <property type="entry name" value="S_TKc"/>
    <property type="match status" value="1"/>
</dbReference>
<dbReference type="Gene3D" id="1.10.510.10">
    <property type="entry name" value="Transferase(Phosphotransferase) domain 1"/>
    <property type="match status" value="1"/>
</dbReference>
<keyword evidence="3" id="KW-1185">Reference proteome</keyword>